<comment type="caution">
    <text evidence="3">The sequence shown here is derived from an EMBL/GenBank/DDBJ whole genome shotgun (WGS) entry which is preliminary data.</text>
</comment>
<dbReference type="InterPro" id="IPR056725">
    <property type="entry name" value="DUF7823"/>
</dbReference>
<accession>A0A2D0LGX1</accession>
<organism evidence="3 4">
    <name type="scientific">Xenorhabdus kozodoii</name>
    <dbReference type="NCBI Taxonomy" id="351676"/>
    <lineage>
        <taxon>Bacteria</taxon>
        <taxon>Pseudomonadati</taxon>
        <taxon>Pseudomonadota</taxon>
        <taxon>Gammaproteobacteria</taxon>
        <taxon>Enterobacterales</taxon>
        <taxon>Morganellaceae</taxon>
        <taxon>Xenorhabdus</taxon>
    </lineage>
</organism>
<dbReference type="InterPro" id="IPR021361">
    <property type="entry name" value="Tad2-like_dom"/>
</dbReference>
<name>A0A2D0LGX1_9GAMM</name>
<gene>
    <name evidence="3" type="ORF">Xkoz_00433</name>
</gene>
<dbReference type="Pfam" id="PF11195">
    <property type="entry name" value="Tad2-like"/>
    <property type="match status" value="1"/>
</dbReference>
<feature type="domain" description="DUF7823" evidence="2">
    <location>
        <begin position="138"/>
        <end position="243"/>
    </location>
</feature>
<evidence type="ECO:0000259" key="1">
    <source>
        <dbReference type="Pfam" id="PF11195"/>
    </source>
</evidence>
<dbReference type="OrthoDB" id="6448141at2"/>
<dbReference type="Pfam" id="PF25136">
    <property type="entry name" value="DUF7823"/>
    <property type="match status" value="1"/>
</dbReference>
<evidence type="ECO:0000259" key="2">
    <source>
        <dbReference type="Pfam" id="PF25136"/>
    </source>
</evidence>
<dbReference type="AlphaFoldDB" id="A0A2D0LGX1"/>
<dbReference type="RefSeq" id="WP_099140534.1">
    <property type="nucleotide sequence ID" value="NZ_CAWNOR010000053.1"/>
</dbReference>
<feature type="domain" description="Thoeris anti-defense 2-like" evidence="1">
    <location>
        <begin position="36"/>
        <end position="99"/>
    </location>
</feature>
<dbReference type="Proteomes" id="UP000221101">
    <property type="component" value="Unassembled WGS sequence"/>
</dbReference>
<evidence type="ECO:0000313" key="4">
    <source>
        <dbReference type="Proteomes" id="UP000221101"/>
    </source>
</evidence>
<sequence length="243" mass="27995">MSDVSKPESHNADLKCPFNPEDYKVKINDTVAPVGSYPWAIIQVYLGAKIRRSHWAVPDEYLRLAGMPDDLPYIEKRKKDDVTRWQPTQEEMFACDWSLWKPESCMLSFDLELGTSNFSGTGQDWGYLAKDGYVKTDESTFGTLTNLQSHVGIANISMFYFETDNVVYLGVSSAQDNPQQVQELLKKTLYVTVDNTTYHLGTSRTFTYNDNNICYYYYDNDTQKLGAILQETGKTKHFRFTWK</sequence>
<keyword evidence="4" id="KW-1185">Reference proteome</keyword>
<evidence type="ECO:0000313" key="3">
    <source>
        <dbReference type="EMBL" id="PHM74902.1"/>
    </source>
</evidence>
<dbReference type="EMBL" id="NJCX01000002">
    <property type="protein sequence ID" value="PHM74902.1"/>
    <property type="molecule type" value="Genomic_DNA"/>
</dbReference>
<reference evidence="3 4" key="1">
    <citation type="journal article" date="2017" name="Nat. Microbiol.">
        <title>Natural product diversity associated with the nematode symbionts Photorhabdus and Xenorhabdus.</title>
        <authorList>
            <person name="Tobias N.J."/>
            <person name="Wolff H."/>
            <person name="Djahanschiri B."/>
            <person name="Grundmann F."/>
            <person name="Kronenwerth M."/>
            <person name="Shi Y.M."/>
            <person name="Simonyi S."/>
            <person name="Grun P."/>
            <person name="Shapiro-Ilan D."/>
            <person name="Pidot S.J."/>
            <person name="Stinear T.P."/>
            <person name="Ebersberger I."/>
            <person name="Bode H.B."/>
        </authorList>
    </citation>
    <scope>NUCLEOTIDE SEQUENCE [LARGE SCALE GENOMIC DNA]</scope>
    <source>
        <strain evidence="3 4">DSM 17907</strain>
    </source>
</reference>
<proteinExistence type="predicted"/>
<protein>
    <submittedName>
        <fullName evidence="3">Uncharacterized protein</fullName>
    </submittedName>
</protein>